<evidence type="ECO:0000313" key="5">
    <source>
        <dbReference type="EMBL" id="CAD7264318.1"/>
    </source>
</evidence>
<feature type="compositionally biased region" description="Polar residues" evidence="2">
    <location>
        <begin position="1014"/>
        <end position="1082"/>
    </location>
</feature>
<feature type="compositionally biased region" description="Polar residues" evidence="2">
    <location>
        <begin position="1146"/>
        <end position="1170"/>
    </location>
</feature>
<evidence type="ECO:0000256" key="1">
    <source>
        <dbReference type="ARBA" id="ARBA00023157"/>
    </source>
</evidence>
<proteinExistence type="predicted"/>
<sequence length="1479" mass="145548">MGASLLVAASVAFCLIGVIPAEVTKHVVPYYKHPVQVHLNMGKKTAVVTPPDVMGIGKSRTFYDYKTRMIAYKDLESSQCYLERMKNGGLQQQVSQLRASNTTHNMRSPPRTMYVSDINLNKYEVWRLAGIQIARFCRGFSASLLQEIRPQYHGKDNTLNDNELPEDEVEVVQPQMADIVLQQLEPDEKTRAKRQTTSYSSRGSARRYRGQTQTQYVSFQNGGSAGKAEAESQADLSRAHVSGNNGMGQAQSQSGAGGGCEDCFLPGGVYPGGGDVAPGQQLTPFTPGGRPSQTTAHFRSYTNLISGVIFSFPAPPHSVYSLPLVSPSALSSVHPTIWFLINPTLSFHLICSSLKRDMFVPGGLGDIIGMGNLSGSVGGAPGGIVSPGYAPGGLGSGPSYGPGGVGGVPGYGPGGVGGGAGSRPGGVGGGAGGIVGPGYGPGGVGSGPGYGPGGVGGGPGGIVGPGYGPGGVGGGVGGGAGSRPGGVGGGAGGIVGPGYGPGVGGGPGYGPGVGGGPSYGPGGAGGGPGYGPGVGGGPGYGPVVGGGPGYGPGGAGGGPGYGPGVGGGPGYGPGVGGGPGYGPGVGGGPGYGPGGVGSVPGYGSGVGGGPGYGPGGVGGGPSYGSGGVGGGPGYGPGARGGPGYGPGVGGGPGYGPGVGGGPGYGPGGAGGGPGYGPGVGVGPGYGPGVGGGPGYGPGVGGGPGYGPGGVGSVPGYGSGVGGGPGYGPGGVGGGPGYGPGGVGGGPGYGPGVGGGPGYGPGGVGGGPGYIPGVGVAYTPGQQVPGQLSVGGAGAREGDSQAQTTVQQTSNGTRAVASSQGKVGEGSAQAQVSGIYTGSGSFSAQAQTADRDRSAQSQVVGNKEGATSTAQGQAGTGKTQSQVQVGSDNGATQAEAQSDGWNHGTNTQVQAGSQGGLADAQAKGPGSTSSQAQVGFTPYKKNGNDDQKSPFYGGGTAGAQSGSYSGQSQTQVQGSFKHGISYTGAAQAGTGNQNGYSQGQSEKPGDIKKPFGSINGFSGVSRNSRTTSGNAFQDFNTVNFNEQQPTGSQSGNIDSGVSKSNDQLNSDSGNSITSGDIGTQTNDGENERNTEQKETSQDSYTSLTSSNVNSQHSLQQSGYADGTNQFSDNQQREHSSNVGSGYETRPSESQPGTHSAGSETHPNPYGSSSIPEATPSPPEEYDQYGGESDEYEDEEDDTVGLKTGDQRAYSGGNGNNEYRSTDQKGISTIHGSLSYNGDSKSVSASNSKGATQSQTTHLGSLGGYGAHVIQDSDSGHQINPGDILQPGQKIPGYTIPSGVRGRVVSVAGSPAHTSAGAPSGGQAQTQSVVITPGSGNVTYSNPRSGYRTQFSRKPTDTSLRSGGSPMYVVRRNGGQSNQGSRLYRNGARVRSGQTPLADEYDTQTPDSFVTVTKSVTGQLDGNKVPSNNHEGRNFTHTYYTKSSTCGYFTFSCNIVFGSNGRTKICKPNPPTNADGSPCCC</sequence>
<feature type="compositionally biased region" description="Low complexity" evidence="2">
    <location>
        <begin position="957"/>
        <end position="974"/>
    </location>
</feature>
<evidence type="ECO:0000256" key="3">
    <source>
        <dbReference type="SAM" id="SignalP"/>
    </source>
</evidence>
<dbReference type="PRINTS" id="PR01500">
    <property type="entry name" value="TROPOELASTIN"/>
</dbReference>
<feature type="compositionally biased region" description="Polar residues" evidence="2">
    <location>
        <begin position="1236"/>
        <end position="1257"/>
    </location>
</feature>
<feature type="region of interest" description="Disordered" evidence="2">
    <location>
        <begin position="1332"/>
        <end position="1379"/>
    </location>
</feature>
<evidence type="ECO:0000259" key="4">
    <source>
        <dbReference type="Pfam" id="PF04089"/>
    </source>
</evidence>
<feature type="compositionally biased region" description="Acidic residues" evidence="2">
    <location>
        <begin position="1178"/>
        <end position="1197"/>
    </location>
</feature>
<feature type="compositionally biased region" description="Polar residues" evidence="2">
    <location>
        <begin position="854"/>
        <end position="911"/>
    </location>
</feature>
<feature type="compositionally biased region" description="Polar residues" evidence="2">
    <location>
        <begin position="1096"/>
        <end position="1128"/>
    </location>
</feature>
<feature type="compositionally biased region" description="Polar residues" evidence="2">
    <location>
        <begin position="1332"/>
        <end position="1360"/>
    </location>
</feature>
<gene>
    <name evidence="5" type="ORF">TSIB3V08_LOCUS8372</name>
</gene>
<feature type="domain" description="BRICHOS" evidence="4">
    <location>
        <begin position="59"/>
        <end position="140"/>
    </location>
</feature>
<protein>
    <recommendedName>
        <fullName evidence="4">BRICHOS domain-containing protein</fullName>
    </recommendedName>
</protein>
<feature type="compositionally biased region" description="Basic and acidic residues" evidence="2">
    <location>
        <begin position="1084"/>
        <end position="1095"/>
    </location>
</feature>
<dbReference type="InterPro" id="IPR007084">
    <property type="entry name" value="BRICHOS_dom"/>
</dbReference>
<feature type="region of interest" description="Disordered" evidence="2">
    <location>
        <begin position="842"/>
        <end position="1221"/>
    </location>
</feature>
<keyword evidence="3" id="KW-0732">Signal</keyword>
<organism evidence="5">
    <name type="scientific">Timema shepardi</name>
    <name type="common">Walking stick</name>
    <dbReference type="NCBI Taxonomy" id="629360"/>
    <lineage>
        <taxon>Eukaryota</taxon>
        <taxon>Metazoa</taxon>
        <taxon>Ecdysozoa</taxon>
        <taxon>Arthropoda</taxon>
        <taxon>Hexapoda</taxon>
        <taxon>Insecta</taxon>
        <taxon>Pterygota</taxon>
        <taxon>Neoptera</taxon>
        <taxon>Polyneoptera</taxon>
        <taxon>Phasmatodea</taxon>
        <taxon>Timematodea</taxon>
        <taxon>Timematoidea</taxon>
        <taxon>Timematidae</taxon>
        <taxon>Timema</taxon>
    </lineage>
</organism>
<feature type="signal peptide" evidence="3">
    <location>
        <begin position="1"/>
        <end position="21"/>
    </location>
</feature>
<reference evidence="5" key="1">
    <citation type="submission" date="2020-11" db="EMBL/GenBank/DDBJ databases">
        <authorList>
            <person name="Tran Van P."/>
        </authorList>
    </citation>
    <scope>NUCLEOTIDE SEQUENCE</scope>
</reference>
<evidence type="ECO:0000256" key="2">
    <source>
        <dbReference type="SAM" id="MobiDB-lite"/>
    </source>
</evidence>
<feature type="chain" id="PRO_5030857233" description="BRICHOS domain-containing protein" evidence="3">
    <location>
        <begin position="22"/>
        <end position="1479"/>
    </location>
</feature>
<feature type="compositionally biased region" description="Low complexity" evidence="2">
    <location>
        <begin position="981"/>
        <end position="995"/>
    </location>
</feature>
<keyword evidence="1" id="KW-1015">Disulfide bond</keyword>
<feature type="region of interest" description="Disordered" evidence="2">
    <location>
        <begin position="185"/>
        <end position="212"/>
    </location>
</feature>
<feature type="region of interest" description="Disordered" evidence="2">
    <location>
        <begin position="784"/>
        <end position="824"/>
    </location>
</feature>
<dbReference type="EMBL" id="OC004297">
    <property type="protein sequence ID" value="CAD7264318.1"/>
    <property type="molecule type" value="Genomic_DNA"/>
</dbReference>
<feature type="compositionally biased region" description="Polar residues" evidence="2">
    <location>
        <begin position="799"/>
        <end position="820"/>
    </location>
</feature>
<accession>A0A7R9G286</accession>
<feature type="region of interest" description="Disordered" evidence="2">
    <location>
        <begin position="1236"/>
        <end position="1295"/>
    </location>
</feature>
<name>A0A7R9G286_TIMSH</name>
<dbReference type="Pfam" id="PF04089">
    <property type="entry name" value="BRICHOS"/>
    <property type="match status" value="1"/>
</dbReference>